<comment type="caution">
    <text evidence="6">The sequence shown here is derived from an EMBL/GenBank/DDBJ whole genome shotgun (WGS) entry which is preliminary data.</text>
</comment>
<evidence type="ECO:0000313" key="6">
    <source>
        <dbReference type="EMBL" id="KKR03779.1"/>
    </source>
</evidence>
<gene>
    <name evidence="5" type="primary">rpmC</name>
    <name evidence="6" type="ORF">UT30_C0019G0015</name>
</gene>
<evidence type="ECO:0000256" key="2">
    <source>
        <dbReference type="ARBA" id="ARBA00022980"/>
    </source>
</evidence>
<protein>
    <recommendedName>
        <fullName evidence="4 5">Large ribosomal subunit protein uL29</fullName>
    </recommendedName>
</protein>
<dbReference type="Proteomes" id="UP000033935">
    <property type="component" value="Unassembled WGS sequence"/>
</dbReference>
<comment type="similarity">
    <text evidence="1 5">Belongs to the universal ribosomal protein uL29 family.</text>
</comment>
<keyword evidence="2 5" id="KW-0689">Ribosomal protein</keyword>
<dbReference type="InterPro" id="IPR001854">
    <property type="entry name" value="Ribosomal_uL29"/>
</dbReference>
<dbReference type="SUPFAM" id="SSF46561">
    <property type="entry name" value="Ribosomal protein L29 (L29p)"/>
    <property type="match status" value="1"/>
</dbReference>
<dbReference type="GO" id="GO:0005840">
    <property type="term" value="C:ribosome"/>
    <property type="evidence" value="ECO:0007669"/>
    <property type="project" value="UniProtKB-KW"/>
</dbReference>
<organism evidence="6 7">
    <name type="scientific">Candidatus Uhrbacteria bacterium GW2011_GWF2_39_13</name>
    <dbReference type="NCBI Taxonomy" id="1618995"/>
    <lineage>
        <taxon>Bacteria</taxon>
        <taxon>Candidatus Uhriibacteriota</taxon>
    </lineage>
</organism>
<dbReference type="EMBL" id="LBWG01000019">
    <property type="protein sequence ID" value="KKR03779.1"/>
    <property type="molecule type" value="Genomic_DNA"/>
</dbReference>
<dbReference type="HAMAP" id="MF_00374">
    <property type="entry name" value="Ribosomal_uL29"/>
    <property type="match status" value="1"/>
</dbReference>
<accession>A0A0G0MIA6</accession>
<evidence type="ECO:0000256" key="4">
    <source>
        <dbReference type="ARBA" id="ARBA00035204"/>
    </source>
</evidence>
<dbReference type="Gene3D" id="1.10.287.310">
    <property type="match status" value="1"/>
</dbReference>
<keyword evidence="3 5" id="KW-0687">Ribonucleoprotein</keyword>
<dbReference type="GO" id="GO:1990904">
    <property type="term" value="C:ribonucleoprotein complex"/>
    <property type="evidence" value="ECO:0007669"/>
    <property type="project" value="UniProtKB-KW"/>
</dbReference>
<dbReference type="InterPro" id="IPR036049">
    <property type="entry name" value="Ribosomal_uL29_sf"/>
</dbReference>
<dbReference type="NCBIfam" id="TIGR00012">
    <property type="entry name" value="L29"/>
    <property type="match status" value="1"/>
</dbReference>
<dbReference type="CDD" id="cd00427">
    <property type="entry name" value="Ribosomal_L29_HIP"/>
    <property type="match status" value="1"/>
</dbReference>
<dbReference type="PATRIC" id="fig|1618995.3.peg.807"/>
<dbReference type="Pfam" id="PF00831">
    <property type="entry name" value="Ribosomal_L29"/>
    <property type="match status" value="1"/>
</dbReference>
<dbReference type="GO" id="GO:0003735">
    <property type="term" value="F:structural constituent of ribosome"/>
    <property type="evidence" value="ECO:0007669"/>
    <property type="project" value="InterPro"/>
</dbReference>
<dbReference type="GO" id="GO:0006412">
    <property type="term" value="P:translation"/>
    <property type="evidence" value="ECO:0007669"/>
    <property type="project" value="UniProtKB-UniRule"/>
</dbReference>
<sequence>MNSKTLRTKSVSNLTQEMKDAQSRLRELRFKRSSNQLKQVREIRDVRRNIARIKTILGQKHTEEFIKAE</sequence>
<evidence type="ECO:0000256" key="1">
    <source>
        <dbReference type="ARBA" id="ARBA00009254"/>
    </source>
</evidence>
<evidence type="ECO:0000256" key="3">
    <source>
        <dbReference type="ARBA" id="ARBA00023274"/>
    </source>
</evidence>
<reference evidence="6 7" key="1">
    <citation type="journal article" date="2015" name="Nature">
        <title>rRNA introns, odd ribosomes, and small enigmatic genomes across a large radiation of phyla.</title>
        <authorList>
            <person name="Brown C.T."/>
            <person name="Hug L.A."/>
            <person name="Thomas B.C."/>
            <person name="Sharon I."/>
            <person name="Castelle C.J."/>
            <person name="Singh A."/>
            <person name="Wilkins M.J."/>
            <person name="Williams K.H."/>
            <person name="Banfield J.F."/>
        </authorList>
    </citation>
    <scope>NUCLEOTIDE SEQUENCE [LARGE SCALE GENOMIC DNA]</scope>
</reference>
<name>A0A0G0MIA6_9BACT</name>
<evidence type="ECO:0000313" key="7">
    <source>
        <dbReference type="Proteomes" id="UP000033935"/>
    </source>
</evidence>
<evidence type="ECO:0000256" key="5">
    <source>
        <dbReference type="HAMAP-Rule" id="MF_00374"/>
    </source>
</evidence>
<dbReference type="AlphaFoldDB" id="A0A0G0MIA6"/>
<proteinExistence type="inferred from homology"/>